<dbReference type="InterPro" id="IPR036390">
    <property type="entry name" value="WH_DNA-bd_sf"/>
</dbReference>
<dbReference type="Gene3D" id="3.40.190.10">
    <property type="entry name" value="Periplasmic binding protein-like II"/>
    <property type="match status" value="2"/>
</dbReference>
<dbReference type="EMBL" id="JBHRTK010000001">
    <property type="protein sequence ID" value="MFC3204982.1"/>
    <property type="molecule type" value="Genomic_DNA"/>
</dbReference>
<dbReference type="Proteomes" id="UP001595583">
    <property type="component" value="Unassembled WGS sequence"/>
</dbReference>
<dbReference type="Pfam" id="PF00126">
    <property type="entry name" value="HTH_1"/>
    <property type="match status" value="1"/>
</dbReference>
<evidence type="ECO:0000256" key="4">
    <source>
        <dbReference type="ARBA" id="ARBA00023163"/>
    </source>
</evidence>
<dbReference type="InterPro" id="IPR036388">
    <property type="entry name" value="WH-like_DNA-bd_sf"/>
</dbReference>
<accession>A0ABV7K643</accession>
<proteinExistence type="inferred from homology"/>
<reference evidence="7" key="1">
    <citation type="journal article" date="2019" name="Int. J. Syst. Evol. Microbiol.">
        <title>The Global Catalogue of Microorganisms (GCM) 10K type strain sequencing project: providing services to taxonomists for standard genome sequencing and annotation.</title>
        <authorList>
            <consortium name="The Broad Institute Genomics Platform"/>
            <consortium name="The Broad Institute Genome Sequencing Center for Infectious Disease"/>
            <person name="Wu L."/>
            <person name="Ma J."/>
        </authorList>
    </citation>
    <scope>NUCLEOTIDE SEQUENCE [LARGE SCALE GENOMIC DNA]</scope>
    <source>
        <strain evidence="7">KCTC 52165</strain>
    </source>
</reference>
<name>A0ABV7K643_9HYPH</name>
<dbReference type="InterPro" id="IPR000847">
    <property type="entry name" value="LysR_HTH_N"/>
</dbReference>
<keyword evidence="2" id="KW-0805">Transcription regulation</keyword>
<dbReference type="PANTHER" id="PTHR30537:SF5">
    <property type="entry name" value="HTH-TYPE TRANSCRIPTIONAL ACTIVATOR TTDR-RELATED"/>
    <property type="match status" value="1"/>
</dbReference>
<dbReference type="SUPFAM" id="SSF53850">
    <property type="entry name" value="Periplasmic binding protein-like II"/>
    <property type="match status" value="1"/>
</dbReference>
<organism evidence="6 7">
    <name type="scientific">Aquamicrobium soli</name>
    <dbReference type="NCBI Taxonomy" id="1811518"/>
    <lineage>
        <taxon>Bacteria</taxon>
        <taxon>Pseudomonadati</taxon>
        <taxon>Pseudomonadota</taxon>
        <taxon>Alphaproteobacteria</taxon>
        <taxon>Hyphomicrobiales</taxon>
        <taxon>Phyllobacteriaceae</taxon>
        <taxon>Aquamicrobium</taxon>
    </lineage>
</organism>
<evidence type="ECO:0000256" key="2">
    <source>
        <dbReference type="ARBA" id="ARBA00023015"/>
    </source>
</evidence>
<dbReference type="InterPro" id="IPR058163">
    <property type="entry name" value="LysR-type_TF_proteobact-type"/>
</dbReference>
<feature type="domain" description="HTH lysR-type" evidence="5">
    <location>
        <begin position="9"/>
        <end position="66"/>
    </location>
</feature>
<dbReference type="PANTHER" id="PTHR30537">
    <property type="entry name" value="HTH-TYPE TRANSCRIPTIONAL REGULATOR"/>
    <property type="match status" value="1"/>
</dbReference>
<evidence type="ECO:0000313" key="7">
    <source>
        <dbReference type="Proteomes" id="UP001595583"/>
    </source>
</evidence>
<evidence type="ECO:0000313" key="6">
    <source>
        <dbReference type="EMBL" id="MFC3204982.1"/>
    </source>
</evidence>
<keyword evidence="4" id="KW-0804">Transcription</keyword>
<evidence type="ECO:0000259" key="5">
    <source>
        <dbReference type="PROSITE" id="PS50931"/>
    </source>
</evidence>
<keyword evidence="7" id="KW-1185">Reference proteome</keyword>
<dbReference type="InterPro" id="IPR005119">
    <property type="entry name" value="LysR_subst-bd"/>
</dbReference>
<dbReference type="PRINTS" id="PR00039">
    <property type="entry name" value="HTHLYSR"/>
</dbReference>
<keyword evidence="3" id="KW-0238">DNA-binding</keyword>
<comment type="caution">
    <text evidence="6">The sequence shown here is derived from an EMBL/GenBank/DDBJ whole genome shotgun (WGS) entry which is preliminary data.</text>
</comment>
<sequence>MKLYRQSLPPLEALLFFESAARYRNFTRAASELYVSQAAVSKRIKQLEDWLGVTLFERYGRMLELTESGIQLSEKVAMGLDYLESSLLSTRGLSRTSIRIAANSAVSTCWLSPRIKAFGLHQSPCAVDLFTSDRTGDLFSPEHDLAVLYMKKPLPGWEMHMIGAEELFPVAAPSVAAQLTEAGEASFQEPWPDSGLSLLDYERNAPDWVNWERWGERLGILGISRWPRLVCDSWSLSIGKALRGEGVALGSMLLLEEELRHGKLVQIGTKSLKTGYAYYLSYRTEKKINSDMRTIISFLLRDTREHVG</sequence>
<evidence type="ECO:0000256" key="3">
    <source>
        <dbReference type="ARBA" id="ARBA00023125"/>
    </source>
</evidence>
<dbReference type="Pfam" id="PF03466">
    <property type="entry name" value="LysR_substrate"/>
    <property type="match status" value="1"/>
</dbReference>
<dbReference type="Gene3D" id="1.10.10.10">
    <property type="entry name" value="Winged helix-like DNA-binding domain superfamily/Winged helix DNA-binding domain"/>
    <property type="match status" value="1"/>
</dbReference>
<dbReference type="PROSITE" id="PS50931">
    <property type="entry name" value="HTH_LYSR"/>
    <property type="match status" value="1"/>
</dbReference>
<protein>
    <submittedName>
        <fullName evidence="6">LysR family transcriptional regulator</fullName>
    </submittedName>
</protein>
<dbReference type="SUPFAM" id="SSF46785">
    <property type="entry name" value="Winged helix' DNA-binding domain"/>
    <property type="match status" value="1"/>
</dbReference>
<dbReference type="RefSeq" id="WP_378217952.1">
    <property type="nucleotide sequence ID" value="NZ_JBHRTK010000001.1"/>
</dbReference>
<comment type="similarity">
    <text evidence="1">Belongs to the LysR transcriptional regulatory family.</text>
</comment>
<gene>
    <name evidence="6" type="ORF">ACFOHJ_02050</name>
</gene>
<evidence type="ECO:0000256" key="1">
    <source>
        <dbReference type="ARBA" id="ARBA00009437"/>
    </source>
</evidence>